<gene>
    <name evidence="1" type="ORF">L6164_030094</name>
</gene>
<name>A0ACB9LAN9_BAUVA</name>
<protein>
    <submittedName>
        <fullName evidence="1">Uncharacterized protein</fullName>
    </submittedName>
</protein>
<dbReference type="EMBL" id="CM039437">
    <property type="protein sequence ID" value="KAI4306850.1"/>
    <property type="molecule type" value="Genomic_DNA"/>
</dbReference>
<keyword evidence="2" id="KW-1185">Reference proteome</keyword>
<dbReference type="Proteomes" id="UP000828941">
    <property type="component" value="Chromosome 12"/>
</dbReference>
<comment type="caution">
    <text evidence="1">The sequence shown here is derived from an EMBL/GenBank/DDBJ whole genome shotgun (WGS) entry which is preliminary data.</text>
</comment>
<organism evidence="1 2">
    <name type="scientific">Bauhinia variegata</name>
    <name type="common">Purple orchid tree</name>
    <name type="synonym">Phanera variegata</name>
    <dbReference type="NCBI Taxonomy" id="167791"/>
    <lineage>
        <taxon>Eukaryota</taxon>
        <taxon>Viridiplantae</taxon>
        <taxon>Streptophyta</taxon>
        <taxon>Embryophyta</taxon>
        <taxon>Tracheophyta</taxon>
        <taxon>Spermatophyta</taxon>
        <taxon>Magnoliopsida</taxon>
        <taxon>eudicotyledons</taxon>
        <taxon>Gunneridae</taxon>
        <taxon>Pentapetalae</taxon>
        <taxon>rosids</taxon>
        <taxon>fabids</taxon>
        <taxon>Fabales</taxon>
        <taxon>Fabaceae</taxon>
        <taxon>Cercidoideae</taxon>
        <taxon>Cercideae</taxon>
        <taxon>Bauhiniinae</taxon>
        <taxon>Bauhinia</taxon>
    </lineage>
</organism>
<evidence type="ECO:0000313" key="2">
    <source>
        <dbReference type="Proteomes" id="UP000828941"/>
    </source>
</evidence>
<proteinExistence type="predicted"/>
<accession>A0ACB9LAN9</accession>
<sequence>MNNHDASSTPPSLHPHPPQETATTAPTTTPCETSNSANSSSSNNSNCNSNSNTNTNGRKGKGGPDNNKFRYRGVRQRSWGKWVAEIREPRKRTRKWLGTFATAEDAARAYDRAAIILYGSRAQLNLQPSGSSSNSSSRGSSSSSSTQTLRPLLPRPSGFGFTFSSSSSAAYPLTAPSSGFVPCGIYNYNPTGGGNINTASVLCPINHINIVQHHHHVQQVVQVQQPHYQSADSDRGSAVQGQVSNYNIIADTTCSTSNGGTSYQNHNSHHQQLQQQQQQQQYHQVSHQQQNHENFMYDEMSSLLGSLEPSLSCSQSSMLAPAALDPPLGMVGPAPGSPPMWPMLTNDEEYPTNLWDYSDPFFLDF</sequence>
<reference evidence="1 2" key="1">
    <citation type="journal article" date="2022" name="DNA Res.">
        <title>Chromosomal-level genome assembly of the orchid tree Bauhinia variegata (Leguminosae; Cercidoideae) supports the allotetraploid origin hypothesis of Bauhinia.</title>
        <authorList>
            <person name="Zhong Y."/>
            <person name="Chen Y."/>
            <person name="Zheng D."/>
            <person name="Pang J."/>
            <person name="Liu Y."/>
            <person name="Luo S."/>
            <person name="Meng S."/>
            <person name="Qian L."/>
            <person name="Wei D."/>
            <person name="Dai S."/>
            <person name="Zhou R."/>
        </authorList>
    </citation>
    <scope>NUCLEOTIDE SEQUENCE [LARGE SCALE GENOMIC DNA]</scope>
    <source>
        <strain evidence="1">BV-YZ2020</strain>
    </source>
</reference>
<evidence type="ECO:0000313" key="1">
    <source>
        <dbReference type="EMBL" id="KAI4306850.1"/>
    </source>
</evidence>